<keyword evidence="4 6" id="KW-0378">Hydrolase</keyword>
<organism evidence="7 8">
    <name type="scientific">Enterovirga aerilata</name>
    <dbReference type="NCBI Taxonomy" id="2730920"/>
    <lineage>
        <taxon>Bacteria</taxon>
        <taxon>Pseudomonadati</taxon>
        <taxon>Pseudomonadota</taxon>
        <taxon>Alphaproteobacteria</taxon>
        <taxon>Hyphomicrobiales</taxon>
        <taxon>Methylobacteriaceae</taxon>
        <taxon>Enterovirga</taxon>
    </lineage>
</organism>
<evidence type="ECO:0000256" key="5">
    <source>
        <dbReference type="ARBA" id="ARBA00022839"/>
    </source>
</evidence>
<dbReference type="PANTHER" id="PTHR34137:SF1">
    <property type="entry name" value="EXODEOXYRIBONUCLEASE 7 SMALL SUBUNIT"/>
    <property type="match status" value="1"/>
</dbReference>
<dbReference type="PANTHER" id="PTHR34137">
    <property type="entry name" value="EXODEOXYRIBONUCLEASE 7 SMALL SUBUNIT"/>
    <property type="match status" value="1"/>
</dbReference>
<protein>
    <recommendedName>
        <fullName evidence="6">Exodeoxyribonuclease 7 small subunit</fullName>
        <ecNumber evidence="6">3.1.11.6</ecNumber>
    </recommendedName>
    <alternativeName>
        <fullName evidence="6">Exodeoxyribonuclease VII small subunit</fullName>
        <shortName evidence="6">Exonuclease VII small subunit</shortName>
    </alternativeName>
</protein>
<comment type="function">
    <text evidence="6">Bidirectionally degrades single-stranded DNA into large acid-insoluble oligonucleotides, which are then degraded further into small acid-soluble oligonucleotides.</text>
</comment>
<keyword evidence="3 6" id="KW-0540">Nuclease</keyword>
<dbReference type="GO" id="GO:0006308">
    <property type="term" value="P:DNA catabolic process"/>
    <property type="evidence" value="ECO:0007669"/>
    <property type="project" value="UniProtKB-UniRule"/>
</dbReference>
<dbReference type="InterPro" id="IPR037004">
    <property type="entry name" value="Exonuc_VII_ssu_sf"/>
</dbReference>
<comment type="caution">
    <text evidence="7">The sequence shown here is derived from an EMBL/GenBank/DDBJ whole genome shotgun (WGS) entry which is preliminary data.</text>
</comment>
<keyword evidence="8" id="KW-1185">Reference proteome</keyword>
<dbReference type="GO" id="GO:0008855">
    <property type="term" value="F:exodeoxyribonuclease VII activity"/>
    <property type="evidence" value="ECO:0007669"/>
    <property type="project" value="UniProtKB-UniRule"/>
</dbReference>
<name>A0A849I4T4_9HYPH</name>
<proteinExistence type="inferred from homology"/>
<evidence type="ECO:0000256" key="2">
    <source>
        <dbReference type="ARBA" id="ARBA00022490"/>
    </source>
</evidence>
<dbReference type="Proteomes" id="UP000564885">
    <property type="component" value="Unassembled WGS sequence"/>
</dbReference>
<dbReference type="EC" id="3.1.11.6" evidence="6"/>
<evidence type="ECO:0000256" key="1">
    <source>
        <dbReference type="ARBA" id="ARBA00009998"/>
    </source>
</evidence>
<comment type="catalytic activity">
    <reaction evidence="6">
        <text>Exonucleolytic cleavage in either 5'- to 3'- or 3'- to 5'-direction to yield nucleoside 5'-phosphates.</text>
        <dbReference type="EC" id="3.1.11.6"/>
    </reaction>
</comment>
<dbReference type="GO" id="GO:0009318">
    <property type="term" value="C:exodeoxyribonuclease VII complex"/>
    <property type="evidence" value="ECO:0007669"/>
    <property type="project" value="UniProtKB-UniRule"/>
</dbReference>
<dbReference type="Pfam" id="PF02609">
    <property type="entry name" value="Exonuc_VII_S"/>
    <property type="match status" value="1"/>
</dbReference>
<dbReference type="RefSeq" id="WP_171220289.1">
    <property type="nucleotide sequence ID" value="NZ_JABEPP010000006.1"/>
</dbReference>
<comment type="subunit">
    <text evidence="6">Heterooligomer composed of large and small subunits.</text>
</comment>
<dbReference type="NCBIfam" id="NF002139">
    <property type="entry name" value="PRK00977.1-3"/>
    <property type="match status" value="1"/>
</dbReference>
<dbReference type="AlphaFoldDB" id="A0A849I4T4"/>
<dbReference type="GO" id="GO:0005829">
    <property type="term" value="C:cytosol"/>
    <property type="evidence" value="ECO:0007669"/>
    <property type="project" value="TreeGrafter"/>
</dbReference>
<sequence length="87" mass="9429">MSETDAPDPHADVAGLPFETALAELEDIVRQLEGGRVPLEESIAIYERGEVLKRHCEGLLKRAEARIERITLGPDGRPTGTAPLDPA</sequence>
<reference evidence="7 8" key="1">
    <citation type="submission" date="2020-04" db="EMBL/GenBank/DDBJ databases">
        <title>Enterovirga sp. isolate from soil.</title>
        <authorList>
            <person name="Chea S."/>
            <person name="Kim D.-U."/>
        </authorList>
    </citation>
    <scope>NUCLEOTIDE SEQUENCE [LARGE SCALE GENOMIC DNA]</scope>
    <source>
        <strain evidence="7 8">DB1703</strain>
    </source>
</reference>
<evidence type="ECO:0000313" key="8">
    <source>
        <dbReference type="Proteomes" id="UP000564885"/>
    </source>
</evidence>
<dbReference type="InterPro" id="IPR003761">
    <property type="entry name" value="Exonuc_VII_S"/>
</dbReference>
<evidence type="ECO:0000256" key="3">
    <source>
        <dbReference type="ARBA" id="ARBA00022722"/>
    </source>
</evidence>
<keyword evidence="5 6" id="KW-0269">Exonuclease</keyword>
<dbReference type="Gene3D" id="1.10.287.1040">
    <property type="entry name" value="Exonuclease VII, small subunit"/>
    <property type="match status" value="1"/>
</dbReference>
<comment type="subcellular location">
    <subcellularLocation>
        <location evidence="6">Cytoplasm</location>
    </subcellularLocation>
</comment>
<accession>A0A849I4T4</accession>
<dbReference type="NCBIfam" id="TIGR01280">
    <property type="entry name" value="xseB"/>
    <property type="match status" value="1"/>
</dbReference>
<comment type="similarity">
    <text evidence="1 6">Belongs to the XseB family.</text>
</comment>
<evidence type="ECO:0000256" key="6">
    <source>
        <dbReference type="HAMAP-Rule" id="MF_00337"/>
    </source>
</evidence>
<dbReference type="SUPFAM" id="SSF116842">
    <property type="entry name" value="XseB-like"/>
    <property type="match status" value="1"/>
</dbReference>
<evidence type="ECO:0000256" key="4">
    <source>
        <dbReference type="ARBA" id="ARBA00022801"/>
    </source>
</evidence>
<gene>
    <name evidence="6" type="primary">xseB</name>
    <name evidence="7" type="ORF">HJG44_21015</name>
</gene>
<dbReference type="EMBL" id="JABEPP010000006">
    <property type="protein sequence ID" value="NNM74846.1"/>
    <property type="molecule type" value="Genomic_DNA"/>
</dbReference>
<dbReference type="HAMAP" id="MF_00337">
    <property type="entry name" value="Exonuc_7_S"/>
    <property type="match status" value="1"/>
</dbReference>
<keyword evidence="2 6" id="KW-0963">Cytoplasm</keyword>
<evidence type="ECO:0000313" key="7">
    <source>
        <dbReference type="EMBL" id="NNM74846.1"/>
    </source>
</evidence>